<protein>
    <submittedName>
        <fullName evidence="3">Fimbrial protein</fullName>
    </submittedName>
</protein>
<evidence type="ECO:0000313" key="3">
    <source>
        <dbReference type="EMBL" id="XDK38801.1"/>
    </source>
</evidence>
<dbReference type="AlphaFoldDB" id="A0AB39I904"/>
<evidence type="ECO:0000256" key="1">
    <source>
        <dbReference type="SAM" id="SignalP"/>
    </source>
</evidence>
<dbReference type="Gene3D" id="2.60.40.1090">
    <property type="entry name" value="Fimbrial-type adhesion domain"/>
    <property type="match status" value="1"/>
</dbReference>
<organism evidence="3">
    <name type="scientific">Pseudomonas sp. Hg7Tf</name>
    <dbReference type="NCBI Taxonomy" id="3236988"/>
    <lineage>
        <taxon>Bacteria</taxon>
        <taxon>Pseudomonadati</taxon>
        <taxon>Pseudomonadota</taxon>
        <taxon>Gammaproteobacteria</taxon>
        <taxon>Pseudomonadales</taxon>
        <taxon>Pseudomonadaceae</taxon>
        <taxon>Pseudomonas</taxon>
    </lineage>
</organism>
<dbReference type="RefSeq" id="WP_280043561.1">
    <property type="nucleotide sequence ID" value="NZ_CP162607.1"/>
</dbReference>
<dbReference type="InterPro" id="IPR036937">
    <property type="entry name" value="Adhesion_dom_fimbrial_sf"/>
</dbReference>
<feature type="chain" id="PRO_5044330023" evidence="1">
    <location>
        <begin position="22"/>
        <end position="160"/>
    </location>
</feature>
<feature type="signal peptide" evidence="1">
    <location>
        <begin position="1"/>
        <end position="21"/>
    </location>
</feature>
<dbReference type="EMBL" id="CP162607">
    <property type="protein sequence ID" value="XDK38801.1"/>
    <property type="molecule type" value="Genomic_DNA"/>
</dbReference>
<name>A0AB39I904_9PSED</name>
<gene>
    <name evidence="3" type="ORF">AB4Y39_09065</name>
</gene>
<dbReference type="GO" id="GO:0009289">
    <property type="term" value="C:pilus"/>
    <property type="evidence" value="ECO:0007669"/>
    <property type="project" value="InterPro"/>
</dbReference>
<accession>A0AB39I904</accession>
<evidence type="ECO:0000259" key="2">
    <source>
        <dbReference type="Pfam" id="PF00419"/>
    </source>
</evidence>
<dbReference type="Pfam" id="PF00419">
    <property type="entry name" value="Fimbrial"/>
    <property type="match status" value="1"/>
</dbReference>
<proteinExistence type="predicted"/>
<dbReference type="SUPFAM" id="SSF49401">
    <property type="entry name" value="Bacterial adhesins"/>
    <property type="match status" value="1"/>
</dbReference>
<feature type="domain" description="Fimbrial-type adhesion" evidence="2">
    <location>
        <begin position="29"/>
        <end position="159"/>
    </location>
</feature>
<reference evidence="3" key="1">
    <citation type="submission" date="2024-07" db="EMBL/GenBank/DDBJ databases">
        <title>Identification and characteristics of a novel species of coltsfoot's symbiotic bacteria.</title>
        <authorList>
            <person name="Juszczyk A."/>
            <person name="Jasielczuk I."/>
            <person name="Gurgul A."/>
            <person name="Rogala M."/>
            <person name="Kowalczyk A."/>
            <person name="Szmatola T."/>
            <person name="Kosecka-Strojek M."/>
            <person name="Arent Z."/>
            <person name="Latowski D."/>
        </authorList>
    </citation>
    <scope>NUCLEOTIDE SEQUENCE</scope>
    <source>
        <strain evidence="3">Hg7Tf</strain>
    </source>
</reference>
<dbReference type="InterPro" id="IPR000259">
    <property type="entry name" value="Adhesion_dom_fimbrial"/>
</dbReference>
<dbReference type="InterPro" id="IPR008966">
    <property type="entry name" value="Adhesion_dom_sf"/>
</dbReference>
<sequence length="160" mass="17132">MTTARPALLAMLLGCASITHADEQQVVTIEGVVYAAIPCVINKNAPITGPFGDVQTAGIDGNYKTITLEYALDCSRSATNELRMQVRGDPAFDPALLLVRGYDNLGIALKKDGVPLALNTWADFDTRKKPELQAVLVKRENSVVQAGSLNAGATLVVDYR</sequence>
<dbReference type="GO" id="GO:0007155">
    <property type="term" value="P:cell adhesion"/>
    <property type="evidence" value="ECO:0007669"/>
    <property type="project" value="InterPro"/>
</dbReference>
<keyword evidence="1" id="KW-0732">Signal</keyword>